<dbReference type="Proteomes" id="UP000013776">
    <property type="component" value="Unassembled WGS sequence"/>
</dbReference>
<keyword evidence="2" id="KW-0521">NADP</keyword>
<keyword evidence="3" id="KW-0560">Oxidoreductase</keyword>
<proteinExistence type="inferred from homology"/>
<sequence>MLARATMKRHLTRISARTSIARTISTTKIVRNKSPLDGSDINFAHPTGEFARTDDTINVRYPGHGFLRETEPAHDGGRHYSRTLGSFSLEGKVCVVTGAARGLGYTMTQAFIESGAEVAIIDLNKETAQESAHELGEWFRKQDDDAATRHTVTSGWGCDVLVTSAGFTENFAAQDYPIERVRKLNAVNIDGTFLCAQNVARHLIATGRKGNMIFIGSMSGNIVNIPQPQAPYNASKAAVKHLAASMAVEWAKFGIRVNTIAPGYMLTALTKKILDENQELKRTWEGLTPMGGMLVDFVVH</sequence>
<dbReference type="PROSITE" id="PS00061">
    <property type="entry name" value="ADH_SHORT"/>
    <property type="match status" value="1"/>
</dbReference>
<keyword evidence="6" id="KW-1185">Reference proteome</keyword>
<dbReference type="OrthoDB" id="5307821at2759"/>
<comment type="caution">
    <text evidence="5">The sequence shown here is derived from an EMBL/GenBank/DDBJ whole genome shotgun (WGS) entry which is preliminary data.</text>
</comment>
<dbReference type="SUPFAM" id="SSF51735">
    <property type="entry name" value="NAD(P)-binding Rossmann-fold domains"/>
    <property type="match status" value="1"/>
</dbReference>
<dbReference type="EMBL" id="CAHR02000058">
    <property type="protein sequence ID" value="CCG81798.2"/>
    <property type="molecule type" value="Genomic_DNA"/>
</dbReference>
<dbReference type="eggNOG" id="KOG0725">
    <property type="taxonomic scope" value="Eukaryota"/>
</dbReference>
<dbReference type="PRINTS" id="PR00081">
    <property type="entry name" value="GDHRDH"/>
</dbReference>
<dbReference type="AlphaFoldDB" id="R4X8B9"/>
<evidence type="ECO:0000313" key="5">
    <source>
        <dbReference type="EMBL" id="CCG81798.2"/>
    </source>
</evidence>
<name>R4X8B9_TAPDE</name>
<dbReference type="InterPro" id="IPR020904">
    <property type="entry name" value="Sc_DH/Rdtase_CS"/>
</dbReference>
<evidence type="ECO:0000256" key="4">
    <source>
        <dbReference type="RuleBase" id="RU000363"/>
    </source>
</evidence>
<protein>
    <submittedName>
        <fullName evidence="5">Uncharacterized protein</fullName>
    </submittedName>
</protein>
<evidence type="ECO:0000313" key="6">
    <source>
        <dbReference type="Proteomes" id="UP000013776"/>
    </source>
</evidence>
<evidence type="ECO:0000256" key="1">
    <source>
        <dbReference type="ARBA" id="ARBA00006484"/>
    </source>
</evidence>
<dbReference type="Gene3D" id="3.40.50.720">
    <property type="entry name" value="NAD(P)-binding Rossmann-like Domain"/>
    <property type="match status" value="1"/>
</dbReference>
<gene>
    <name evidence="5" type="ORF">TAPDE_001654</name>
</gene>
<organism evidence="5 6">
    <name type="scientific">Taphrina deformans (strain PYCC 5710 / ATCC 11124 / CBS 356.35 / IMI 108563 / JCM 9778 / NBRC 8474)</name>
    <name type="common">Peach leaf curl fungus</name>
    <name type="synonym">Lalaria deformans</name>
    <dbReference type="NCBI Taxonomy" id="1097556"/>
    <lineage>
        <taxon>Eukaryota</taxon>
        <taxon>Fungi</taxon>
        <taxon>Dikarya</taxon>
        <taxon>Ascomycota</taxon>
        <taxon>Taphrinomycotina</taxon>
        <taxon>Taphrinomycetes</taxon>
        <taxon>Taphrinales</taxon>
        <taxon>Taphrinaceae</taxon>
        <taxon>Taphrina</taxon>
    </lineage>
</organism>
<dbReference type="GO" id="GO:0016616">
    <property type="term" value="F:oxidoreductase activity, acting on the CH-OH group of donors, NAD or NADP as acceptor"/>
    <property type="evidence" value="ECO:0007669"/>
    <property type="project" value="UniProtKB-ARBA"/>
</dbReference>
<dbReference type="PRINTS" id="PR00080">
    <property type="entry name" value="SDRFAMILY"/>
</dbReference>
<dbReference type="GO" id="GO:0050664">
    <property type="term" value="F:oxidoreductase activity, acting on NAD(P)H, oxygen as acceptor"/>
    <property type="evidence" value="ECO:0007669"/>
    <property type="project" value="TreeGrafter"/>
</dbReference>
<dbReference type="InterPro" id="IPR002347">
    <property type="entry name" value="SDR_fam"/>
</dbReference>
<accession>R4X8B9</accession>
<dbReference type="PANTHER" id="PTHR43008">
    <property type="entry name" value="BENZIL REDUCTASE"/>
    <property type="match status" value="1"/>
</dbReference>
<comment type="similarity">
    <text evidence="1 4">Belongs to the short-chain dehydrogenases/reductases (SDR) family.</text>
</comment>
<dbReference type="PANTHER" id="PTHR43008:SF14">
    <property type="entry name" value="DEHYDROGENASE ARBD, PUTATIVE-RELATED"/>
    <property type="match status" value="1"/>
</dbReference>
<dbReference type="VEuPathDB" id="FungiDB:TAPDE_001654"/>
<evidence type="ECO:0000256" key="2">
    <source>
        <dbReference type="ARBA" id="ARBA00022857"/>
    </source>
</evidence>
<dbReference type="InterPro" id="IPR036291">
    <property type="entry name" value="NAD(P)-bd_dom_sf"/>
</dbReference>
<reference evidence="5 6" key="1">
    <citation type="journal article" date="2013" name="MBio">
        <title>Genome sequencing of the plant pathogen Taphrina deformans, the causal agent of peach leaf curl.</title>
        <authorList>
            <person name="Cisse O.H."/>
            <person name="Almeida J.M.G.C.F."/>
            <person name="Fonseca A."/>
            <person name="Kumar A.A."/>
            <person name="Salojaervi J."/>
            <person name="Overmyer K."/>
            <person name="Hauser P.M."/>
            <person name="Pagni M."/>
        </authorList>
    </citation>
    <scope>NUCLEOTIDE SEQUENCE [LARGE SCALE GENOMIC DNA]</scope>
    <source>
        <strain evidence="6">PYCC 5710 / ATCC 11124 / CBS 356.35 / IMI 108563 / JCM 9778 / NBRC 8474</strain>
    </source>
</reference>
<dbReference type="Pfam" id="PF00106">
    <property type="entry name" value="adh_short"/>
    <property type="match status" value="1"/>
</dbReference>
<dbReference type="STRING" id="1097556.R4X8B9"/>
<evidence type="ECO:0000256" key="3">
    <source>
        <dbReference type="ARBA" id="ARBA00023002"/>
    </source>
</evidence>